<reference evidence="3" key="1">
    <citation type="submission" date="2022-07" db="EMBL/GenBank/DDBJ databases">
        <title>Phylogenomic reconstructions and comparative analyses of Kickxellomycotina fungi.</title>
        <authorList>
            <person name="Reynolds N.K."/>
            <person name="Stajich J.E."/>
            <person name="Barry K."/>
            <person name="Grigoriev I.V."/>
            <person name="Crous P."/>
            <person name="Smith M.E."/>
        </authorList>
    </citation>
    <scope>NUCLEOTIDE SEQUENCE</scope>
    <source>
        <strain evidence="3">BCRC 34381</strain>
    </source>
</reference>
<evidence type="ECO:0000313" key="3">
    <source>
        <dbReference type="EMBL" id="KAJ1722747.1"/>
    </source>
</evidence>
<keyword evidence="2" id="KW-0732">Signal</keyword>
<organism evidence="3 4">
    <name type="scientific">Coemansia biformis</name>
    <dbReference type="NCBI Taxonomy" id="1286918"/>
    <lineage>
        <taxon>Eukaryota</taxon>
        <taxon>Fungi</taxon>
        <taxon>Fungi incertae sedis</taxon>
        <taxon>Zoopagomycota</taxon>
        <taxon>Kickxellomycotina</taxon>
        <taxon>Kickxellomycetes</taxon>
        <taxon>Kickxellales</taxon>
        <taxon>Kickxellaceae</taxon>
        <taxon>Coemansia</taxon>
    </lineage>
</organism>
<evidence type="ECO:0000256" key="2">
    <source>
        <dbReference type="SAM" id="SignalP"/>
    </source>
</evidence>
<evidence type="ECO:0000313" key="4">
    <source>
        <dbReference type="Proteomes" id="UP001143981"/>
    </source>
</evidence>
<protein>
    <submittedName>
        <fullName evidence="3">Uncharacterized protein</fullName>
    </submittedName>
</protein>
<proteinExistence type="predicted"/>
<comment type="caution">
    <text evidence="3">The sequence shown here is derived from an EMBL/GenBank/DDBJ whole genome shotgun (WGS) entry which is preliminary data.</text>
</comment>
<feature type="compositionally biased region" description="Polar residues" evidence="1">
    <location>
        <begin position="142"/>
        <end position="161"/>
    </location>
</feature>
<feature type="signal peptide" evidence="2">
    <location>
        <begin position="1"/>
        <end position="21"/>
    </location>
</feature>
<feature type="compositionally biased region" description="Low complexity" evidence="1">
    <location>
        <begin position="113"/>
        <end position="134"/>
    </location>
</feature>
<feature type="non-terminal residue" evidence="3">
    <location>
        <position position="187"/>
    </location>
</feature>
<dbReference type="OrthoDB" id="5585459at2759"/>
<feature type="chain" id="PRO_5040990949" evidence="2">
    <location>
        <begin position="22"/>
        <end position="187"/>
    </location>
</feature>
<dbReference type="AlphaFoldDB" id="A0A9W7Y2L2"/>
<accession>A0A9W7Y2L2</accession>
<name>A0A9W7Y2L2_9FUNG</name>
<keyword evidence="4" id="KW-1185">Reference proteome</keyword>
<dbReference type="Proteomes" id="UP001143981">
    <property type="component" value="Unassembled WGS sequence"/>
</dbReference>
<feature type="compositionally biased region" description="Low complexity" evidence="1">
    <location>
        <begin position="166"/>
        <end position="175"/>
    </location>
</feature>
<evidence type="ECO:0000256" key="1">
    <source>
        <dbReference type="SAM" id="MobiDB-lite"/>
    </source>
</evidence>
<dbReference type="EMBL" id="JANBOI010002315">
    <property type="protein sequence ID" value="KAJ1722747.1"/>
    <property type="molecule type" value="Genomic_DNA"/>
</dbReference>
<feature type="region of interest" description="Disordered" evidence="1">
    <location>
        <begin position="113"/>
        <end position="187"/>
    </location>
</feature>
<sequence>MQTHRASRLGALALAIHAASAQYQFNPGTYDEGGLYTILAGNYFSYASIWSAQLEDAKASHPGAYSVLTSIYNTDDIPVTPDAAFISHLASEMIEIGHTTVIDPNVNTSTLTFTGRTTTHSTPTASALDSASSLTDEHSSPAKDTSPTANASPTDGTSSMDVFTLSDSGPDSDSSAAVPNTKPAALL</sequence>
<gene>
    <name evidence="3" type="ORF">LPJ61_005896</name>
</gene>